<dbReference type="STRING" id="151549.A0A4C1ZIP9"/>
<dbReference type="InterPro" id="IPR027417">
    <property type="entry name" value="P-loop_NTPase"/>
</dbReference>
<dbReference type="PANTHER" id="PTHR11783">
    <property type="entry name" value="SULFOTRANSFERASE SULT"/>
    <property type="match status" value="1"/>
</dbReference>
<comment type="similarity">
    <text evidence="1">Belongs to the sulfotransferase 1 family.</text>
</comment>
<dbReference type="AlphaFoldDB" id="A0A4C1ZIP9"/>
<keyword evidence="5" id="KW-1185">Reference proteome</keyword>
<sequence length="336" mass="39569">MGQEGTIANYQRFRTMLLFEEAMDKIDAKIRERLTEAYSNTGFGDANLCYYGPKKYLFPDNTVLLESIKSFELREDDVWVGGFSRSGTHWLAEQTWLICNNLDYEKALSVPHEERVFYFDFNPRVFDLTAGNITAAQYKGHTTAFGDLPSPRFFKTHLPLSLLPADLLDKNKMVYVVRDPRDVVVSCYHFYKNHKYASFKKDLKEFWYLFRTGHCVYCPYFENIKEYWAQKNHPNLLFLFYEEMYADLHGTMRKVANFLGKNYTQEQFDSLYEHLQFSNMKKNKAVNFDEMLGDQANEVVRKGVAGGWRVEFDEQMTKEAEDWLAENLKDVDLKFS</sequence>
<comment type="caution">
    <text evidence="4">The sequence shown here is derived from an EMBL/GenBank/DDBJ whole genome shotgun (WGS) entry which is preliminary data.</text>
</comment>
<accession>A0A4C1ZIP9</accession>
<dbReference type="InterPro" id="IPR000863">
    <property type="entry name" value="Sulfotransferase_dom"/>
</dbReference>
<dbReference type="Gene3D" id="3.40.50.300">
    <property type="entry name" value="P-loop containing nucleotide triphosphate hydrolases"/>
    <property type="match status" value="1"/>
</dbReference>
<dbReference type="OrthoDB" id="205623at2759"/>
<organism evidence="4 5">
    <name type="scientific">Eumeta variegata</name>
    <name type="common">Bagworm moth</name>
    <name type="synonym">Eumeta japonica</name>
    <dbReference type="NCBI Taxonomy" id="151549"/>
    <lineage>
        <taxon>Eukaryota</taxon>
        <taxon>Metazoa</taxon>
        <taxon>Ecdysozoa</taxon>
        <taxon>Arthropoda</taxon>
        <taxon>Hexapoda</taxon>
        <taxon>Insecta</taxon>
        <taxon>Pterygota</taxon>
        <taxon>Neoptera</taxon>
        <taxon>Endopterygota</taxon>
        <taxon>Lepidoptera</taxon>
        <taxon>Glossata</taxon>
        <taxon>Ditrysia</taxon>
        <taxon>Tineoidea</taxon>
        <taxon>Psychidae</taxon>
        <taxon>Oiketicinae</taxon>
        <taxon>Eumeta</taxon>
    </lineage>
</organism>
<dbReference type="Pfam" id="PF00685">
    <property type="entry name" value="Sulfotransfer_1"/>
    <property type="match status" value="1"/>
</dbReference>
<feature type="domain" description="Sulfotransferase" evidence="3">
    <location>
        <begin position="76"/>
        <end position="331"/>
    </location>
</feature>
<dbReference type="EMBL" id="BGZK01001878">
    <property type="protein sequence ID" value="GBP87710.1"/>
    <property type="molecule type" value="Genomic_DNA"/>
</dbReference>
<dbReference type="GO" id="GO:0008146">
    <property type="term" value="F:sulfotransferase activity"/>
    <property type="evidence" value="ECO:0007669"/>
    <property type="project" value="InterPro"/>
</dbReference>
<evidence type="ECO:0000313" key="5">
    <source>
        <dbReference type="Proteomes" id="UP000299102"/>
    </source>
</evidence>
<dbReference type="Proteomes" id="UP000299102">
    <property type="component" value="Unassembled WGS sequence"/>
</dbReference>
<gene>
    <name evidence="4" type="ORF">EVAR_67106_1</name>
</gene>
<name>A0A4C1ZIP9_EUMVA</name>
<keyword evidence="2" id="KW-0808">Transferase</keyword>
<evidence type="ECO:0000259" key="3">
    <source>
        <dbReference type="Pfam" id="PF00685"/>
    </source>
</evidence>
<evidence type="ECO:0000256" key="2">
    <source>
        <dbReference type="ARBA" id="ARBA00022679"/>
    </source>
</evidence>
<reference evidence="4 5" key="1">
    <citation type="journal article" date="2019" name="Commun. Biol.">
        <title>The bagworm genome reveals a unique fibroin gene that provides high tensile strength.</title>
        <authorList>
            <person name="Kono N."/>
            <person name="Nakamura H."/>
            <person name="Ohtoshi R."/>
            <person name="Tomita M."/>
            <person name="Numata K."/>
            <person name="Arakawa K."/>
        </authorList>
    </citation>
    <scope>NUCLEOTIDE SEQUENCE [LARGE SCALE GENOMIC DNA]</scope>
</reference>
<dbReference type="SUPFAM" id="SSF52540">
    <property type="entry name" value="P-loop containing nucleoside triphosphate hydrolases"/>
    <property type="match status" value="1"/>
</dbReference>
<evidence type="ECO:0000313" key="4">
    <source>
        <dbReference type="EMBL" id="GBP87710.1"/>
    </source>
</evidence>
<protein>
    <recommendedName>
        <fullName evidence="3">Sulfotransferase domain-containing protein</fullName>
    </recommendedName>
</protein>
<proteinExistence type="inferred from homology"/>
<evidence type="ECO:0000256" key="1">
    <source>
        <dbReference type="ARBA" id="ARBA00005771"/>
    </source>
</evidence>